<keyword evidence="3" id="KW-1185">Reference proteome</keyword>
<accession>A0ABT1HZX8</accession>
<organism evidence="2 3">
    <name type="scientific">Streptoalloteichus tenebrarius (strain ATCC 17920 / DSM 40477 / JCM 4838 / CBS 697.72 / NBRC 16177 / NCIMB 11028 / NRRL B-12390 / A12253. 1 / ISP 5477)</name>
    <name type="common">Streptomyces tenebrarius</name>
    <dbReference type="NCBI Taxonomy" id="1933"/>
    <lineage>
        <taxon>Bacteria</taxon>
        <taxon>Bacillati</taxon>
        <taxon>Actinomycetota</taxon>
        <taxon>Actinomycetes</taxon>
        <taxon>Pseudonocardiales</taxon>
        <taxon>Pseudonocardiaceae</taxon>
        <taxon>Streptoalloteichus</taxon>
    </lineage>
</organism>
<evidence type="ECO:0000313" key="3">
    <source>
        <dbReference type="Proteomes" id="UP001205311"/>
    </source>
</evidence>
<reference evidence="2 3" key="1">
    <citation type="submission" date="2022-06" db="EMBL/GenBank/DDBJ databases">
        <title>Genomic Encyclopedia of Archaeal and Bacterial Type Strains, Phase II (KMG-II): from individual species to whole genera.</title>
        <authorList>
            <person name="Goeker M."/>
        </authorList>
    </citation>
    <scope>NUCLEOTIDE SEQUENCE [LARGE SCALE GENOMIC DNA]</scope>
    <source>
        <strain evidence="2 3">DSM 40477</strain>
    </source>
</reference>
<protein>
    <submittedName>
        <fullName evidence="2">Uncharacterized protein</fullName>
    </submittedName>
</protein>
<keyword evidence="1" id="KW-0812">Transmembrane</keyword>
<evidence type="ECO:0000313" key="2">
    <source>
        <dbReference type="EMBL" id="MCP2261087.1"/>
    </source>
</evidence>
<feature type="transmembrane region" description="Helical" evidence="1">
    <location>
        <begin position="448"/>
        <end position="466"/>
    </location>
</feature>
<name>A0ABT1HZX8_STRSD</name>
<evidence type="ECO:0000256" key="1">
    <source>
        <dbReference type="SAM" id="Phobius"/>
    </source>
</evidence>
<proteinExistence type="predicted"/>
<keyword evidence="1" id="KW-0472">Membrane</keyword>
<sequence>MALTVGELVAFLRVERSAWDRALDKAEAKIKVASTAIRASLDEAGRFDGEGLRSGMDRAAAGAMSLISRLAAIPSAAQGMGGAVSMVGSLSGALGLLPAVALSGASAMAALKIGMSGFSDALSNVDDPEKFNKALDRLAPSARDLAVAIRDVKPAWDDVKQSIQHELFTGVADRIRPLATTYLPLLRDGLGAIAAGFNTAALGIADWLAEAQTSSDVGLIFAATETAVDDLAGATRPLLAAFRDLAAVGAEVLPGLTAGADTAAQRFAKFVHEARQSGRLKEWISGGLSAIGDLARVLGNLGAIAAQVFSALGAGGGGALQTLLTLTGAVREFLSSAQGQEVLTTLGMALGQISTVASGVLLTALRALAPALVDLAPAAAELATQVGSVLSGAIQVAGPAIQGVAGFLRDAMSWLGPTALAVFGLVKAYEAWGVAARLVNTIMSANPWMAIIAGVVLLVTVIVTHWDEIKAYLGKAWDWLVEKAGEAWGWIKEHIVQPLKDAGAWVVRQTQQLGDALSTAWQWCVDRARDAWRWVHDLIVTPISDAAAWVGRRVDDIVNFFGWLGSLPGRVAAWFGQVHQAAVDRLVDLVGWVRGLPGRILDAVGDLGSLLYNAGRDVLAGLWNGIKSMAGWVKDRLIGLVRDIIPGPVRDALGIRSPSRVMAELGRYAGQGLAVGMTSTRGLVAAAAEQLATFATPTLPAFAVPPVPVAAMAGAPMLGAPGFAPFGTDSRASLHIEHFHAAPDTDERRLATELDWMMRGGG</sequence>
<gene>
    <name evidence="2" type="ORF">LX15_004807</name>
</gene>
<dbReference type="RefSeq" id="WP_253671925.1">
    <property type="nucleotide sequence ID" value="NZ_JAMTCP010000035.1"/>
</dbReference>
<dbReference type="EMBL" id="JAMTCP010000035">
    <property type="protein sequence ID" value="MCP2261087.1"/>
    <property type="molecule type" value="Genomic_DNA"/>
</dbReference>
<dbReference type="Proteomes" id="UP001205311">
    <property type="component" value="Unassembled WGS sequence"/>
</dbReference>
<comment type="caution">
    <text evidence="2">The sequence shown here is derived from an EMBL/GenBank/DDBJ whole genome shotgun (WGS) entry which is preliminary data.</text>
</comment>
<keyword evidence="1" id="KW-1133">Transmembrane helix</keyword>